<evidence type="ECO:0000313" key="4">
    <source>
        <dbReference type="Proteomes" id="UP000292958"/>
    </source>
</evidence>
<dbReference type="PANTHER" id="PTHR12526:SF595">
    <property type="entry name" value="BLL5217 PROTEIN"/>
    <property type="match status" value="1"/>
</dbReference>
<keyword evidence="3" id="KW-0808">Transferase</keyword>
<gene>
    <name evidence="3" type="ORF">BDD14_3871</name>
</gene>
<accession>A0A4Q7YYT3</accession>
<dbReference type="InterPro" id="IPR001296">
    <property type="entry name" value="Glyco_trans_1"/>
</dbReference>
<dbReference type="CDD" id="cd03802">
    <property type="entry name" value="GT4_AviGT4-like"/>
    <property type="match status" value="1"/>
</dbReference>
<name>A0A4Q7YYT3_9BACT</name>
<reference evidence="3 4" key="1">
    <citation type="submission" date="2019-02" db="EMBL/GenBank/DDBJ databases">
        <title>Genomic Encyclopedia of Archaeal and Bacterial Type Strains, Phase II (KMG-II): from individual species to whole genera.</title>
        <authorList>
            <person name="Goeker M."/>
        </authorList>
    </citation>
    <scope>NUCLEOTIDE SEQUENCE [LARGE SCALE GENOMIC DNA]</scope>
    <source>
        <strain evidence="3 4">DSM 18101</strain>
    </source>
</reference>
<dbReference type="Proteomes" id="UP000292958">
    <property type="component" value="Unassembled WGS sequence"/>
</dbReference>
<dbReference type="Pfam" id="PF00534">
    <property type="entry name" value="Glycos_transf_1"/>
    <property type="match status" value="1"/>
</dbReference>
<proteinExistence type="predicted"/>
<evidence type="ECO:0000313" key="3">
    <source>
        <dbReference type="EMBL" id="RZU42309.1"/>
    </source>
</evidence>
<comment type="caution">
    <text evidence="3">The sequence shown here is derived from an EMBL/GenBank/DDBJ whole genome shotgun (WGS) entry which is preliminary data.</text>
</comment>
<dbReference type="EMBL" id="SHKW01000001">
    <property type="protein sequence ID" value="RZU42309.1"/>
    <property type="molecule type" value="Genomic_DNA"/>
</dbReference>
<dbReference type="InterPro" id="IPR028098">
    <property type="entry name" value="Glyco_trans_4-like_N"/>
</dbReference>
<dbReference type="OrthoDB" id="9811239at2"/>
<sequence length="346" mass="39266">MRIAQIAPLFESVPPTLYGGSERVVSWLTEELVRMGHDVTLFASGDSRTSATLVPGCPKALWRDLSCRETLPHHVALVEEVFRRASEFDVLHFHCDYVHFPLVRRYRTPTLTTMHGLLHPPDLQHFLKTYSDIPLVSISHNQRVPIPDAMWAGTVYHGLPEGLHTFCSQPEEYLAFLGRISPDKGIERAIEIAKQAGMKLKIAAKIYEEDRAYFERQIEPILANNRFIEFVGEVGGRQKDEFLGKAKALLFPVEWAEPFGLVMIEALACGTPVIGWQRGAVPEVIEDGVNGYTVKDISQAVERLSHIASIDRSTCRNSYERRFRVDQMASSYVTLYEEQITRNARR</sequence>
<organism evidence="3 4">
    <name type="scientific">Edaphobacter modestus</name>
    <dbReference type="NCBI Taxonomy" id="388466"/>
    <lineage>
        <taxon>Bacteria</taxon>
        <taxon>Pseudomonadati</taxon>
        <taxon>Acidobacteriota</taxon>
        <taxon>Terriglobia</taxon>
        <taxon>Terriglobales</taxon>
        <taxon>Acidobacteriaceae</taxon>
        <taxon>Edaphobacter</taxon>
    </lineage>
</organism>
<evidence type="ECO:0000259" key="2">
    <source>
        <dbReference type="Pfam" id="PF13439"/>
    </source>
</evidence>
<keyword evidence="4" id="KW-1185">Reference proteome</keyword>
<dbReference type="Gene3D" id="3.40.50.2000">
    <property type="entry name" value="Glycogen Phosphorylase B"/>
    <property type="match status" value="2"/>
</dbReference>
<dbReference type="GO" id="GO:0016757">
    <property type="term" value="F:glycosyltransferase activity"/>
    <property type="evidence" value="ECO:0007669"/>
    <property type="project" value="InterPro"/>
</dbReference>
<feature type="domain" description="Glycosyltransferase subfamily 4-like N-terminal" evidence="2">
    <location>
        <begin position="18"/>
        <end position="124"/>
    </location>
</feature>
<evidence type="ECO:0000259" key="1">
    <source>
        <dbReference type="Pfam" id="PF00534"/>
    </source>
</evidence>
<dbReference type="SUPFAM" id="SSF53756">
    <property type="entry name" value="UDP-Glycosyltransferase/glycogen phosphorylase"/>
    <property type="match status" value="1"/>
</dbReference>
<dbReference type="Pfam" id="PF13439">
    <property type="entry name" value="Glyco_transf_4"/>
    <property type="match status" value="1"/>
</dbReference>
<dbReference type="AlphaFoldDB" id="A0A4Q7YYT3"/>
<dbReference type="PANTHER" id="PTHR12526">
    <property type="entry name" value="GLYCOSYLTRANSFERASE"/>
    <property type="match status" value="1"/>
</dbReference>
<feature type="domain" description="Glycosyl transferase family 1" evidence="1">
    <location>
        <begin position="171"/>
        <end position="297"/>
    </location>
</feature>
<protein>
    <submittedName>
        <fullName evidence="3">Glycosyltransferase involved in cell wall biosynthesis</fullName>
    </submittedName>
</protein>